<reference evidence="5 6" key="1">
    <citation type="submission" date="2017-09" db="EMBL/GenBank/DDBJ databases">
        <authorList>
            <person name="Lee N."/>
            <person name="Cho B.-K."/>
        </authorList>
    </citation>
    <scope>NUCLEOTIDE SEQUENCE [LARGE SCALE GENOMIC DNA]</scope>
    <source>
        <strain evidence="5 6">ATCC 27465</strain>
    </source>
</reference>
<evidence type="ECO:0000313" key="6">
    <source>
        <dbReference type="Proteomes" id="UP000326505"/>
    </source>
</evidence>
<gene>
    <name evidence="5" type="ORF">CP982_32930</name>
    <name evidence="4" type="ORF">FHS40_008369</name>
</gene>
<evidence type="ECO:0000259" key="3">
    <source>
        <dbReference type="Pfam" id="PF11611"/>
    </source>
</evidence>
<sequence>MRTVTPSLLAALAFLAVGGSAAVEASAAPPAVTAAPSTASAHGPFAPPSDADLGSTLSLTGIRSGERLDVTALKVVDPAANANAYFGPDPGNRFVAVQFRLENTGDGPYKDSPANGAELVDTDGQRFSASWVAETTAGPSFPGSVSISPGDTALGYVTFELPRTAQPEKVQFTMDSGFSDDVGEWDVTTTR</sequence>
<dbReference type="Proteomes" id="UP000549009">
    <property type="component" value="Unassembled WGS sequence"/>
</dbReference>
<dbReference type="InterPro" id="IPR029050">
    <property type="entry name" value="Immunoprotect_excell_Ig-like"/>
</dbReference>
<organism evidence="5 6">
    <name type="scientific">Streptomyces spectabilis</name>
    <dbReference type="NCBI Taxonomy" id="68270"/>
    <lineage>
        <taxon>Bacteria</taxon>
        <taxon>Bacillati</taxon>
        <taxon>Actinomycetota</taxon>
        <taxon>Actinomycetes</taxon>
        <taxon>Kitasatosporales</taxon>
        <taxon>Streptomycetaceae</taxon>
        <taxon>Streptomyces</taxon>
    </lineage>
</organism>
<dbReference type="RefSeq" id="WP_150513788.1">
    <property type="nucleotide sequence ID" value="NZ_BMSQ01000002.1"/>
</dbReference>
<name>A0A5P2XDF1_STRST</name>
<feature type="signal peptide" evidence="2">
    <location>
        <begin position="1"/>
        <end position="21"/>
    </location>
</feature>
<keyword evidence="1 2" id="KW-0732">Signal</keyword>
<dbReference type="Gene3D" id="2.60.40.1240">
    <property type="match status" value="1"/>
</dbReference>
<dbReference type="OrthoDB" id="166023at2"/>
<evidence type="ECO:0000313" key="4">
    <source>
        <dbReference type="EMBL" id="MBB5109241.1"/>
    </source>
</evidence>
<dbReference type="EMBL" id="JACHJD010000025">
    <property type="protein sequence ID" value="MBB5109241.1"/>
    <property type="molecule type" value="Genomic_DNA"/>
</dbReference>
<protein>
    <submittedName>
        <fullName evidence="5">DUF4352 domain-containing protein</fullName>
    </submittedName>
</protein>
<reference evidence="4 7" key="2">
    <citation type="submission" date="2020-08" db="EMBL/GenBank/DDBJ databases">
        <title>Genomic Encyclopedia of Type Strains, Phase III (KMG-III): the genomes of soil and plant-associated and newly described type strains.</title>
        <authorList>
            <person name="Whitman W."/>
        </authorList>
    </citation>
    <scope>NUCLEOTIDE SEQUENCE [LARGE SCALE GENOMIC DNA]</scope>
    <source>
        <strain evidence="4 7">CECT 3146</strain>
    </source>
</reference>
<evidence type="ECO:0000256" key="1">
    <source>
        <dbReference type="ARBA" id="ARBA00022729"/>
    </source>
</evidence>
<proteinExistence type="predicted"/>
<dbReference type="EMBL" id="CP023690">
    <property type="protein sequence ID" value="QEV62923.1"/>
    <property type="molecule type" value="Genomic_DNA"/>
</dbReference>
<evidence type="ECO:0000256" key="2">
    <source>
        <dbReference type="SAM" id="SignalP"/>
    </source>
</evidence>
<evidence type="ECO:0000313" key="7">
    <source>
        <dbReference type="Proteomes" id="UP000549009"/>
    </source>
</evidence>
<feature type="chain" id="PRO_5044623246" evidence="2">
    <location>
        <begin position="22"/>
        <end position="191"/>
    </location>
</feature>
<feature type="domain" description="DUF4352" evidence="3">
    <location>
        <begin position="68"/>
        <end position="180"/>
    </location>
</feature>
<dbReference type="AlphaFoldDB" id="A0A5P2XDF1"/>
<evidence type="ECO:0000313" key="5">
    <source>
        <dbReference type="EMBL" id="QEV62923.1"/>
    </source>
</evidence>
<dbReference type="Proteomes" id="UP000326505">
    <property type="component" value="Chromosome"/>
</dbReference>
<dbReference type="Pfam" id="PF11611">
    <property type="entry name" value="DUF4352"/>
    <property type="match status" value="1"/>
</dbReference>
<keyword evidence="7" id="KW-1185">Reference proteome</keyword>
<dbReference type="InterPro" id="IPR029051">
    <property type="entry name" value="DUF4352"/>
</dbReference>
<accession>A0A5P2XDF1</accession>
<dbReference type="KEGG" id="sspb:CP982_32930"/>